<dbReference type="Proteomes" id="UP001189429">
    <property type="component" value="Unassembled WGS sequence"/>
</dbReference>
<feature type="region of interest" description="Disordered" evidence="1">
    <location>
        <begin position="79"/>
        <end position="183"/>
    </location>
</feature>
<evidence type="ECO:0000256" key="1">
    <source>
        <dbReference type="SAM" id="MobiDB-lite"/>
    </source>
</evidence>
<evidence type="ECO:0000313" key="3">
    <source>
        <dbReference type="Proteomes" id="UP001189429"/>
    </source>
</evidence>
<feature type="compositionally biased region" description="Low complexity" evidence="1">
    <location>
        <begin position="130"/>
        <end position="146"/>
    </location>
</feature>
<sequence length="224" mass="23859">MVLFAKRPQEDEEPSDGQDIVVGSHVVVLSGRHFPAFGAGDLGLVSRVDKEAQNCEVLFEGRSSAVPVALRHLRVHRWPTSPKAGRHGADRAGLGFGGGNSAAASAPEDGAWQPCSPRLPAARRGRASTWTAPRASRPASRPSARSPRARPPRGPAARPRGRPTPRWAPSARAAGRWTSSPRALRRAADLALPWIGSRAAAASRAAAVWRGTGRAKRGWRPPRS</sequence>
<organism evidence="2 3">
    <name type="scientific">Prorocentrum cordatum</name>
    <dbReference type="NCBI Taxonomy" id="2364126"/>
    <lineage>
        <taxon>Eukaryota</taxon>
        <taxon>Sar</taxon>
        <taxon>Alveolata</taxon>
        <taxon>Dinophyceae</taxon>
        <taxon>Prorocentrales</taxon>
        <taxon>Prorocentraceae</taxon>
        <taxon>Prorocentrum</taxon>
    </lineage>
</organism>
<evidence type="ECO:0000313" key="2">
    <source>
        <dbReference type="EMBL" id="CAK0875772.1"/>
    </source>
</evidence>
<keyword evidence="3" id="KW-1185">Reference proteome</keyword>
<feature type="non-terminal residue" evidence="2">
    <location>
        <position position="224"/>
    </location>
</feature>
<proteinExistence type="predicted"/>
<dbReference type="EMBL" id="CAUYUJ010017553">
    <property type="protein sequence ID" value="CAK0875772.1"/>
    <property type="molecule type" value="Genomic_DNA"/>
</dbReference>
<protein>
    <recommendedName>
        <fullName evidence="4">KOW domain-containing protein</fullName>
    </recommendedName>
</protein>
<name>A0ABN9VQN8_9DINO</name>
<accession>A0ABN9VQN8</accession>
<comment type="caution">
    <text evidence="2">The sequence shown here is derived from an EMBL/GenBank/DDBJ whole genome shotgun (WGS) entry which is preliminary data.</text>
</comment>
<evidence type="ECO:0008006" key="4">
    <source>
        <dbReference type="Google" id="ProtNLM"/>
    </source>
</evidence>
<gene>
    <name evidence="2" type="ORF">PCOR1329_LOCUS60349</name>
</gene>
<reference evidence="2" key="1">
    <citation type="submission" date="2023-10" db="EMBL/GenBank/DDBJ databases">
        <authorList>
            <person name="Chen Y."/>
            <person name="Shah S."/>
            <person name="Dougan E. K."/>
            <person name="Thang M."/>
            <person name="Chan C."/>
        </authorList>
    </citation>
    <scope>NUCLEOTIDE SEQUENCE [LARGE SCALE GENOMIC DNA]</scope>
</reference>